<name>A0ABS5UQH1_9BIFI</name>
<proteinExistence type="predicted"/>
<organism evidence="1 2">
    <name type="scientific">Bifidobacterium santillanense</name>
    <dbReference type="NCBI Taxonomy" id="2809028"/>
    <lineage>
        <taxon>Bacteria</taxon>
        <taxon>Bacillati</taxon>
        <taxon>Actinomycetota</taxon>
        <taxon>Actinomycetes</taxon>
        <taxon>Bifidobacteriales</taxon>
        <taxon>Bifidobacteriaceae</taxon>
        <taxon>Bifidobacterium</taxon>
    </lineage>
</organism>
<reference evidence="1 2" key="1">
    <citation type="journal article" date="2021" name="Environ. Microbiol.">
        <title>Genetic insights into the dark matter of the mammalian gut microbiota through targeted genome reconstruction.</title>
        <authorList>
            <person name="Lugli G.A."/>
            <person name="Alessandri G."/>
            <person name="Milani C."/>
            <person name="Viappiani A."/>
            <person name="Fontana F."/>
            <person name="Tarracchini C."/>
            <person name="Mancabelli L."/>
            <person name="Argentini C."/>
            <person name="Ruiz L."/>
            <person name="Margolles A."/>
            <person name="van Sinderen D."/>
            <person name="Turroni F."/>
            <person name="Ventura M."/>
        </authorList>
    </citation>
    <scope>NUCLEOTIDE SEQUENCE [LARGE SCALE GENOMIC DNA]</scope>
    <source>
        <strain evidence="1 2">MA2</strain>
    </source>
</reference>
<evidence type="ECO:0000313" key="1">
    <source>
        <dbReference type="EMBL" id="MBT1173184.1"/>
    </source>
</evidence>
<sequence length="302" mass="32667">MTDFRMRVAGLDVAVRSIHDRIRIQCADYLIASRGFDADAREADLAVATTQSDIDHERTIGEPGDWRDDYLETLAVFRRIAEYGPMHDRLVFHGATIEVDGRAYIFTAPSGTGKSTHIRLWRRVFGDRVAIINGDKPILRIERDSSGGAPRVVAYGTPWAGKEGWQRNVSAPLGGICVVERAVPADASALRDSAAHAYPATASRVAESILLHDAARDPIPEIATPNGPAFLDDDGVPNTCVRLTVDEALPVVLRQTYMPADPLAAAATLGLLDTLLRTVPIHRLTCTISQAAVQASSTALLP</sequence>
<keyword evidence="2" id="KW-1185">Reference proteome</keyword>
<accession>A0ABS5UQH1</accession>
<protein>
    <submittedName>
        <fullName evidence="1">Uncharacterized protein</fullName>
    </submittedName>
</protein>
<dbReference type="RefSeq" id="WP_214358452.1">
    <property type="nucleotide sequence ID" value="NZ_JAFEJS010000007.1"/>
</dbReference>
<dbReference type="SUPFAM" id="SSF53795">
    <property type="entry name" value="PEP carboxykinase-like"/>
    <property type="match status" value="1"/>
</dbReference>
<comment type="caution">
    <text evidence="1">The sequence shown here is derived from an EMBL/GenBank/DDBJ whole genome shotgun (WGS) entry which is preliminary data.</text>
</comment>
<dbReference type="EMBL" id="JAFEJS010000007">
    <property type="protein sequence ID" value="MBT1173184.1"/>
    <property type="molecule type" value="Genomic_DNA"/>
</dbReference>
<gene>
    <name evidence="1" type="ORF">JS528_07430</name>
</gene>
<dbReference type="Proteomes" id="UP000773064">
    <property type="component" value="Unassembled WGS sequence"/>
</dbReference>
<evidence type="ECO:0000313" key="2">
    <source>
        <dbReference type="Proteomes" id="UP000773064"/>
    </source>
</evidence>